<feature type="domain" description="DinB-like" evidence="1">
    <location>
        <begin position="12"/>
        <end position="150"/>
    </location>
</feature>
<evidence type="ECO:0000313" key="3">
    <source>
        <dbReference type="Proteomes" id="UP001319060"/>
    </source>
</evidence>
<dbReference type="Proteomes" id="UP001319060">
    <property type="component" value="Unassembled WGS sequence"/>
</dbReference>
<accession>A0ABS2ZDV1</accession>
<evidence type="ECO:0000313" key="2">
    <source>
        <dbReference type="EMBL" id="MBN3544819.1"/>
    </source>
</evidence>
<protein>
    <submittedName>
        <fullName evidence="2">DinB family protein</fullName>
    </submittedName>
</protein>
<gene>
    <name evidence="2" type="ORF">JYA64_05915</name>
</gene>
<dbReference type="SUPFAM" id="SSF109854">
    <property type="entry name" value="DinB/YfiT-like putative metalloenzymes"/>
    <property type="match status" value="1"/>
</dbReference>
<dbReference type="InterPro" id="IPR034660">
    <property type="entry name" value="DinB/YfiT-like"/>
</dbReference>
<dbReference type="EMBL" id="JAFHKS010000042">
    <property type="protein sequence ID" value="MBN3544819.1"/>
    <property type="molecule type" value="Genomic_DNA"/>
</dbReference>
<dbReference type="Pfam" id="PF12867">
    <property type="entry name" value="DinB_2"/>
    <property type="match status" value="1"/>
</dbReference>
<comment type="caution">
    <text evidence="2">The sequence shown here is derived from an EMBL/GenBank/DDBJ whole genome shotgun (WGS) entry which is preliminary data.</text>
</comment>
<dbReference type="Gene3D" id="1.20.120.450">
    <property type="entry name" value="dinb family like domain"/>
    <property type="match status" value="1"/>
</dbReference>
<reference evidence="2 3" key="1">
    <citation type="submission" date="2021-01" db="EMBL/GenBank/DDBJ databases">
        <title>Genome Sequencing of Type Strains.</title>
        <authorList>
            <person name="Lemaire J.F."/>
            <person name="Inderbitzin P."/>
            <person name="Collins S.B."/>
            <person name="Wespe N."/>
            <person name="Knight-Connoni V."/>
        </authorList>
    </citation>
    <scope>NUCLEOTIDE SEQUENCE [LARGE SCALE GENOMIC DNA]</scope>
    <source>
        <strain evidence="2 3">DSM 14730</strain>
    </source>
</reference>
<organism evidence="2 3">
    <name type="scientific">Fictibacillus barbaricus</name>
    <dbReference type="NCBI Taxonomy" id="182136"/>
    <lineage>
        <taxon>Bacteria</taxon>
        <taxon>Bacillati</taxon>
        <taxon>Bacillota</taxon>
        <taxon>Bacilli</taxon>
        <taxon>Bacillales</taxon>
        <taxon>Fictibacillaceae</taxon>
        <taxon>Fictibacillus</taxon>
    </lineage>
</organism>
<evidence type="ECO:0000259" key="1">
    <source>
        <dbReference type="Pfam" id="PF12867"/>
    </source>
</evidence>
<dbReference type="InterPro" id="IPR024775">
    <property type="entry name" value="DinB-like"/>
</dbReference>
<name>A0ABS2ZDV1_9BACL</name>
<proteinExistence type="predicted"/>
<sequence length="173" mass="20192">MNFKINEAIELLERTPETLSHLLVGLSPGWLTCNEGDNTWNVLEVVTHLIEGEKVNWIPRINIILTKGASYTFPPFDRFSHLKNKEEKNIEQLLLEFKQCREESLLTLKNKLKTITDFEQTALHPEFGPVRLRELLSTWAVHDLTHITQITRIMAKRYKEDVGPWKNYLGILK</sequence>
<keyword evidence="3" id="KW-1185">Reference proteome</keyword>
<dbReference type="RefSeq" id="WP_188403521.1">
    <property type="nucleotide sequence ID" value="NZ_BMCE01000002.1"/>
</dbReference>